<dbReference type="Proteomes" id="UP000676336">
    <property type="component" value="Unassembled WGS sequence"/>
</dbReference>
<reference evidence="1" key="1">
    <citation type="submission" date="2021-02" db="EMBL/GenBank/DDBJ databases">
        <authorList>
            <person name="Nowell W R."/>
        </authorList>
    </citation>
    <scope>NUCLEOTIDE SEQUENCE</scope>
</reference>
<proteinExistence type="predicted"/>
<comment type="caution">
    <text evidence="1">The sequence shown here is derived from an EMBL/GenBank/DDBJ whole genome shotgun (WGS) entry which is preliminary data.</text>
</comment>
<feature type="non-terminal residue" evidence="1">
    <location>
        <position position="1"/>
    </location>
</feature>
<organism evidence="1 2">
    <name type="scientific">Rotaria magnacalcarata</name>
    <dbReference type="NCBI Taxonomy" id="392030"/>
    <lineage>
        <taxon>Eukaryota</taxon>
        <taxon>Metazoa</taxon>
        <taxon>Spiralia</taxon>
        <taxon>Gnathifera</taxon>
        <taxon>Rotifera</taxon>
        <taxon>Eurotatoria</taxon>
        <taxon>Bdelloidea</taxon>
        <taxon>Philodinida</taxon>
        <taxon>Philodinidae</taxon>
        <taxon>Rotaria</taxon>
    </lineage>
</organism>
<dbReference type="AlphaFoldDB" id="A0A8S2X0U7"/>
<evidence type="ECO:0000313" key="1">
    <source>
        <dbReference type="EMBL" id="CAF4468913.1"/>
    </source>
</evidence>
<dbReference type="EMBL" id="CAJOBI010073556">
    <property type="protein sequence ID" value="CAF4468913.1"/>
    <property type="molecule type" value="Genomic_DNA"/>
</dbReference>
<protein>
    <submittedName>
        <fullName evidence="1">Uncharacterized protein</fullName>
    </submittedName>
</protein>
<name>A0A8S2X0U7_9BILA</name>
<evidence type="ECO:0000313" key="2">
    <source>
        <dbReference type="Proteomes" id="UP000676336"/>
    </source>
</evidence>
<gene>
    <name evidence="1" type="ORF">SMN809_LOCUS33492</name>
</gene>
<accession>A0A8S2X0U7</accession>
<sequence>MTLYIRGPSPSVPGVKDIDIEMNDTDATIFKYIQKLINPFPSLQRIDRIK</sequence>